<feature type="compositionally biased region" description="Pro residues" evidence="1">
    <location>
        <begin position="148"/>
        <end position="161"/>
    </location>
</feature>
<evidence type="ECO:0000313" key="3">
    <source>
        <dbReference type="Proteomes" id="UP000190367"/>
    </source>
</evidence>
<sequence length="161" mass="18298">MQVDDVIYAARGFKTFKASRSLKFSETHNVNLDSLEIAAVRFRESFPANYWAKPVQTILLDTKPNEDGQIWLESVFTETDSRKKLKAVAAIMVRFAETDLQQARLNPQIQEITIITDPTALKKHPAVIQRLKKIYNIQPLSKKEEMDIPPPPPLPSDPIKG</sequence>
<accession>A0A1T4KME4</accession>
<dbReference type="EMBL" id="FUWZ01000001">
    <property type="protein sequence ID" value="SJZ43557.1"/>
    <property type="molecule type" value="Genomic_DNA"/>
</dbReference>
<evidence type="ECO:0000313" key="2">
    <source>
        <dbReference type="EMBL" id="SJZ43557.1"/>
    </source>
</evidence>
<keyword evidence="3" id="KW-1185">Reference proteome</keyword>
<evidence type="ECO:0000256" key="1">
    <source>
        <dbReference type="SAM" id="MobiDB-lite"/>
    </source>
</evidence>
<feature type="region of interest" description="Disordered" evidence="1">
    <location>
        <begin position="142"/>
        <end position="161"/>
    </location>
</feature>
<reference evidence="3" key="1">
    <citation type="submission" date="2017-02" db="EMBL/GenBank/DDBJ databases">
        <authorList>
            <person name="Varghese N."/>
            <person name="Submissions S."/>
        </authorList>
    </citation>
    <scope>NUCLEOTIDE SEQUENCE [LARGE SCALE GENOMIC DNA]</scope>
    <source>
        <strain evidence="3">DSM 22224</strain>
    </source>
</reference>
<dbReference type="Proteomes" id="UP000190367">
    <property type="component" value="Unassembled WGS sequence"/>
</dbReference>
<name>A0A1T4KME4_9BACT</name>
<gene>
    <name evidence="2" type="ORF">SAMN04488128_101210</name>
</gene>
<organism evidence="2 3">
    <name type="scientific">Chitinophaga eiseniae</name>
    <dbReference type="NCBI Taxonomy" id="634771"/>
    <lineage>
        <taxon>Bacteria</taxon>
        <taxon>Pseudomonadati</taxon>
        <taxon>Bacteroidota</taxon>
        <taxon>Chitinophagia</taxon>
        <taxon>Chitinophagales</taxon>
        <taxon>Chitinophagaceae</taxon>
        <taxon>Chitinophaga</taxon>
    </lineage>
</organism>
<proteinExistence type="predicted"/>
<protein>
    <submittedName>
        <fullName evidence="2">Uncharacterized protein</fullName>
    </submittedName>
</protein>
<dbReference type="AlphaFoldDB" id="A0A1T4KME4"/>